<feature type="compositionally biased region" description="Basic and acidic residues" evidence="1">
    <location>
        <begin position="129"/>
        <end position="140"/>
    </location>
</feature>
<feature type="compositionally biased region" description="Basic and acidic residues" evidence="1">
    <location>
        <begin position="280"/>
        <end position="296"/>
    </location>
</feature>
<evidence type="ECO:0000256" key="1">
    <source>
        <dbReference type="SAM" id="MobiDB-lite"/>
    </source>
</evidence>
<proteinExistence type="predicted"/>
<evidence type="ECO:0000313" key="2">
    <source>
        <dbReference type="EMBL" id="KAG2631638.1"/>
    </source>
</evidence>
<name>A0A8T0VAB4_PANVG</name>
<dbReference type="EMBL" id="CM029040">
    <property type="protein sequence ID" value="KAG2631638.1"/>
    <property type="molecule type" value="Genomic_DNA"/>
</dbReference>
<accession>A0A8T0VAB4</accession>
<feature type="region of interest" description="Disordered" evidence="1">
    <location>
        <begin position="116"/>
        <end position="142"/>
    </location>
</feature>
<organism evidence="2 3">
    <name type="scientific">Panicum virgatum</name>
    <name type="common">Blackwell switchgrass</name>
    <dbReference type="NCBI Taxonomy" id="38727"/>
    <lineage>
        <taxon>Eukaryota</taxon>
        <taxon>Viridiplantae</taxon>
        <taxon>Streptophyta</taxon>
        <taxon>Embryophyta</taxon>
        <taxon>Tracheophyta</taxon>
        <taxon>Spermatophyta</taxon>
        <taxon>Magnoliopsida</taxon>
        <taxon>Liliopsida</taxon>
        <taxon>Poales</taxon>
        <taxon>Poaceae</taxon>
        <taxon>PACMAD clade</taxon>
        <taxon>Panicoideae</taxon>
        <taxon>Panicodae</taxon>
        <taxon>Paniceae</taxon>
        <taxon>Panicinae</taxon>
        <taxon>Panicum</taxon>
        <taxon>Panicum sect. Hiantes</taxon>
    </lineage>
</organism>
<feature type="compositionally biased region" description="Polar residues" evidence="1">
    <location>
        <begin position="214"/>
        <end position="232"/>
    </location>
</feature>
<feature type="compositionally biased region" description="Basic and acidic residues" evidence="1">
    <location>
        <begin position="179"/>
        <end position="194"/>
    </location>
</feature>
<feature type="compositionally biased region" description="Polar residues" evidence="1">
    <location>
        <begin position="1"/>
        <end position="10"/>
    </location>
</feature>
<dbReference type="AlphaFoldDB" id="A0A8T0VAB4"/>
<evidence type="ECO:0000313" key="3">
    <source>
        <dbReference type="Proteomes" id="UP000823388"/>
    </source>
</evidence>
<reference evidence="2" key="1">
    <citation type="submission" date="2020-05" db="EMBL/GenBank/DDBJ databases">
        <title>WGS assembly of Panicum virgatum.</title>
        <authorList>
            <person name="Lovell J.T."/>
            <person name="Jenkins J."/>
            <person name="Shu S."/>
            <person name="Juenger T.E."/>
            <person name="Schmutz J."/>
        </authorList>
    </citation>
    <scope>NUCLEOTIDE SEQUENCE</scope>
    <source>
        <strain evidence="2">AP13</strain>
    </source>
</reference>
<comment type="caution">
    <text evidence="2">The sequence shown here is derived from an EMBL/GenBank/DDBJ whole genome shotgun (WGS) entry which is preliminary data.</text>
</comment>
<feature type="region of interest" description="Disordered" evidence="1">
    <location>
        <begin position="1"/>
        <end position="81"/>
    </location>
</feature>
<feature type="compositionally biased region" description="Low complexity" evidence="1">
    <location>
        <begin position="297"/>
        <end position="307"/>
    </location>
</feature>
<sequence>MSPETTTSLRADNDTSKAHPGTAHLHPTPFEGRKPQRREGRPRANFTTRKLIWSHHQQGEHRRSRGASNGHLRNHGRIQLPSMGTATEQLACQTTCLECRRKQRPPFELTTTLSRAHPGAAHRHPTPFEGRKPQRREGRPRANFTTQQLIWSLHQQGECRRSRGASSGPLRSHSRIHLKHETRQPAAAGRKERGGGLPAAGADRRLCRPKESDTGASRPQQRTRSSVMNNTGLAAGQGRQGRKQRTKSSTSSGAQRMAERASRSARSGSTGRGPQCAARDLQRRRGDGQVERRPEARAGAPIRAPRGAPRRAPRGGRAEVRTPARPPRAPARAP</sequence>
<protein>
    <submittedName>
        <fullName evidence="2">Uncharacterized protein</fullName>
    </submittedName>
</protein>
<feature type="compositionally biased region" description="Pro residues" evidence="1">
    <location>
        <begin position="324"/>
        <end position="334"/>
    </location>
</feature>
<feature type="compositionally biased region" description="Low complexity" evidence="1">
    <location>
        <begin position="264"/>
        <end position="273"/>
    </location>
</feature>
<feature type="region of interest" description="Disordered" evidence="1">
    <location>
        <begin position="154"/>
        <end position="334"/>
    </location>
</feature>
<keyword evidence="3" id="KW-1185">Reference proteome</keyword>
<feature type="compositionally biased region" description="Basic and acidic residues" evidence="1">
    <location>
        <begin position="202"/>
        <end position="213"/>
    </location>
</feature>
<feature type="compositionally biased region" description="Basic and acidic residues" evidence="1">
    <location>
        <begin position="31"/>
        <end position="42"/>
    </location>
</feature>
<gene>
    <name evidence="2" type="ORF">PVAP13_2NG039619</name>
</gene>
<dbReference type="Proteomes" id="UP000823388">
    <property type="component" value="Chromosome 2N"/>
</dbReference>